<gene>
    <name evidence="1" type="ORF">GS601_20420</name>
</gene>
<dbReference type="Gene3D" id="3.40.50.300">
    <property type="entry name" value="P-loop containing nucleotide triphosphate hydrolases"/>
    <property type="match status" value="1"/>
</dbReference>
<dbReference type="SUPFAM" id="SSF52540">
    <property type="entry name" value="P-loop containing nucleoside triphosphate hydrolases"/>
    <property type="match status" value="1"/>
</dbReference>
<name>A0A8J8CK94_9CYAN</name>
<dbReference type="EMBL" id="WVIE01000035">
    <property type="protein sequence ID" value="NDJ19623.1"/>
    <property type="molecule type" value="Genomic_DNA"/>
</dbReference>
<dbReference type="Proteomes" id="UP000646053">
    <property type="component" value="Unassembled WGS sequence"/>
</dbReference>
<dbReference type="AlphaFoldDB" id="A0A8J8CK94"/>
<keyword evidence="1" id="KW-0808">Transferase</keyword>
<comment type="caution">
    <text evidence="1">The sequence shown here is derived from an EMBL/GenBank/DDBJ whole genome shotgun (WGS) entry which is preliminary data.</text>
</comment>
<dbReference type="EC" id="2.7.7.7" evidence="1"/>
<dbReference type="PANTHER" id="PTHR11669">
    <property type="entry name" value="REPLICATION FACTOR C / DNA POLYMERASE III GAMMA-TAU SUBUNIT"/>
    <property type="match status" value="1"/>
</dbReference>
<dbReference type="GO" id="GO:0003887">
    <property type="term" value="F:DNA-directed DNA polymerase activity"/>
    <property type="evidence" value="ECO:0007669"/>
    <property type="project" value="UniProtKB-EC"/>
</dbReference>
<proteinExistence type="predicted"/>
<keyword evidence="1" id="KW-0548">Nucleotidyltransferase</keyword>
<dbReference type="RefSeq" id="WP_162425151.1">
    <property type="nucleotide sequence ID" value="NZ_WVIE01000035.1"/>
</dbReference>
<evidence type="ECO:0000313" key="2">
    <source>
        <dbReference type="Proteomes" id="UP000646053"/>
    </source>
</evidence>
<protein>
    <submittedName>
        <fullName evidence="1">DNA polymerase III subunit delta</fullName>
        <ecNumber evidence="1">2.7.7.7</ecNumber>
    </submittedName>
</protein>
<accession>A0A8J8CK94</accession>
<evidence type="ECO:0000313" key="1">
    <source>
        <dbReference type="EMBL" id="NDJ19623.1"/>
    </source>
</evidence>
<dbReference type="GO" id="GO:0006261">
    <property type="term" value="P:DNA-templated DNA replication"/>
    <property type="evidence" value="ECO:0007669"/>
    <property type="project" value="TreeGrafter"/>
</dbReference>
<dbReference type="InterPro" id="IPR050238">
    <property type="entry name" value="DNA_Rep/Repair_Clamp_Loader"/>
</dbReference>
<dbReference type="Pfam" id="PF13177">
    <property type="entry name" value="DNA_pol3_delta2"/>
    <property type="match status" value="1"/>
</dbReference>
<dbReference type="InterPro" id="IPR027417">
    <property type="entry name" value="P-loop_NTPase"/>
</dbReference>
<sequence>MFVFAPLIGQPQAVELLMQAIARDRVAPAYLFAGSPGIGKRLAAECFLTLLLSQSPRLAIAPSLPHRIASRNHPDLLWVEPIYVHQGKRFSASEADAAGLKRKTPPMVRLEQIREITQFLGRPPMEAPRSVVVIEAAETMPEAAANALLKTLEEPGKATIILLAPQGEALLPTLVSRCQRIPFYRLDGVAMMQVLRQVGQAEILSQPQILALAQGSPGAAIAHWHQLQTIPAAVLESAKTLPSSLRGALELARTIAKTLDSDAQLWLVDYLQQVYWSQTGSATALQLLEDTRKYLLAYVQPQLVWEVTLVSMMG</sequence>
<dbReference type="NCBIfam" id="NF005638">
    <property type="entry name" value="PRK07399.1"/>
    <property type="match status" value="1"/>
</dbReference>
<organism evidence="1 2">
    <name type="scientific">Myxacorys almedinensis A</name>
    <dbReference type="NCBI Taxonomy" id="2690445"/>
    <lineage>
        <taxon>Bacteria</taxon>
        <taxon>Bacillati</taxon>
        <taxon>Cyanobacteriota</taxon>
        <taxon>Cyanophyceae</taxon>
        <taxon>Leptolyngbyales</taxon>
        <taxon>Leptolyngbyaceae</taxon>
        <taxon>Myxacorys</taxon>
        <taxon>Myxacorys almedinensis</taxon>
    </lineage>
</organism>
<reference evidence="1" key="1">
    <citation type="submission" date="2019-12" db="EMBL/GenBank/DDBJ databases">
        <title>High-Quality draft genome sequences of three cyanobacteria isolated from the limestone walls of the Old Cathedral of Coimbra.</title>
        <authorList>
            <person name="Tiago I."/>
            <person name="Soares F."/>
            <person name="Portugal A."/>
        </authorList>
    </citation>
    <scope>NUCLEOTIDE SEQUENCE</scope>
    <source>
        <strain evidence="1">A</strain>
    </source>
</reference>
<keyword evidence="2" id="KW-1185">Reference proteome</keyword>
<dbReference type="PANTHER" id="PTHR11669:SF8">
    <property type="entry name" value="DNA POLYMERASE III SUBUNIT DELTA"/>
    <property type="match status" value="1"/>
</dbReference>